<proteinExistence type="predicted"/>
<evidence type="ECO:0000256" key="1">
    <source>
        <dbReference type="SAM" id="Phobius"/>
    </source>
</evidence>
<dbReference type="OMA" id="AWIFLCT"/>
<dbReference type="EMBL" id="KK198760">
    <property type="protein sequence ID" value="KCW58321.1"/>
    <property type="molecule type" value="Genomic_DNA"/>
</dbReference>
<dbReference type="InParanoid" id="A0A059AXD0"/>
<feature type="transmembrane region" description="Helical" evidence="1">
    <location>
        <begin position="80"/>
        <end position="97"/>
    </location>
</feature>
<feature type="transmembrane region" description="Helical" evidence="1">
    <location>
        <begin position="249"/>
        <end position="275"/>
    </location>
</feature>
<gene>
    <name evidence="2" type="ORF">EUGRSUZ_H01008</name>
</gene>
<evidence type="ECO:0008006" key="3">
    <source>
        <dbReference type="Google" id="ProtNLM"/>
    </source>
</evidence>
<name>A0A059AXD0_EUCGR</name>
<dbReference type="AlphaFoldDB" id="A0A059AXD0"/>
<evidence type="ECO:0000313" key="2">
    <source>
        <dbReference type="EMBL" id="KCW58321.1"/>
    </source>
</evidence>
<feature type="transmembrane region" description="Helical" evidence="1">
    <location>
        <begin position="201"/>
        <end position="217"/>
    </location>
</feature>
<dbReference type="Gramene" id="KCW58321">
    <property type="protein sequence ID" value="KCW58321"/>
    <property type="gene ID" value="EUGRSUZ_H01008"/>
</dbReference>
<sequence length="292" mass="32035">MAWPSRRCPWPHKPQFVNSSILKQSFHVLTVTLLSLLLPLSFLLLARLACVSYYSSVLADSIPQILPFPLSFLFNANPSPLHALVAFFTVCTLLHGLTGRITPLSERPLPPPGTAFHQARLPMAWAVLCAVQVCVGLGIEGSIAAGVDGSPLRLGSAERSLLSKAIFFLGLHETTAYWSRVVVRPVADDTVFGGPRAEEGLLGRVVVAAGFGGLWWWRLRGEVDAMVVVPEVKKELMMGIGVADFAGWWLYYLTVTIGMVRIVKGLMWVGIVLFCRKVKRDLGELSLDEEIV</sequence>
<dbReference type="PANTHER" id="PTHR37172:SF3">
    <property type="entry name" value="TRANSMEMBRANE PROTEIN"/>
    <property type="match status" value="1"/>
</dbReference>
<keyword evidence="1" id="KW-0472">Membrane</keyword>
<feature type="transmembrane region" description="Helical" evidence="1">
    <location>
        <begin position="26"/>
        <end position="46"/>
    </location>
</feature>
<dbReference type="FunCoup" id="A0A059AXD0">
    <property type="interactions" value="75"/>
</dbReference>
<keyword evidence="1" id="KW-0812">Transmembrane</keyword>
<reference evidence="2" key="1">
    <citation type="submission" date="2013-07" db="EMBL/GenBank/DDBJ databases">
        <title>The genome of Eucalyptus grandis.</title>
        <authorList>
            <person name="Schmutz J."/>
            <person name="Hayes R."/>
            <person name="Myburg A."/>
            <person name="Tuskan G."/>
            <person name="Grattapaglia D."/>
            <person name="Rokhsar D.S."/>
        </authorList>
    </citation>
    <scope>NUCLEOTIDE SEQUENCE</scope>
    <source>
        <tissue evidence="2">Leaf extractions</tissue>
    </source>
</reference>
<organism evidence="2">
    <name type="scientific">Eucalyptus grandis</name>
    <name type="common">Flooded gum</name>
    <dbReference type="NCBI Taxonomy" id="71139"/>
    <lineage>
        <taxon>Eukaryota</taxon>
        <taxon>Viridiplantae</taxon>
        <taxon>Streptophyta</taxon>
        <taxon>Embryophyta</taxon>
        <taxon>Tracheophyta</taxon>
        <taxon>Spermatophyta</taxon>
        <taxon>Magnoliopsida</taxon>
        <taxon>eudicotyledons</taxon>
        <taxon>Gunneridae</taxon>
        <taxon>Pentapetalae</taxon>
        <taxon>rosids</taxon>
        <taxon>malvids</taxon>
        <taxon>Myrtales</taxon>
        <taxon>Myrtaceae</taxon>
        <taxon>Myrtoideae</taxon>
        <taxon>Eucalypteae</taxon>
        <taxon>Eucalyptus</taxon>
    </lineage>
</organism>
<accession>A0A059AXD0</accession>
<dbReference type="eggNOG" id="ENOG502RHY4">
    <property type="taxonomic scope" value="Eukaryota"/>
</dbReference>
<protein>
    <recommendedName>
        <fullName evidence="3">Transmembrane protein</fullName>
    </recommendedName>
</protein>
<keyword evidence="1" id="KW-1133">Transmembrane helix</keyword>
<dbReference type="PANTHER" id="PTHR37172">
    <property type="entry name" value="TRANSMEMBRANE PROTEIN"/>
    <property type="match status" value="1"/>
</dbReference>